<dbReference type="Proteomes" id="UP000324222">
    <property type="component" value="Unassembled WGS sequence"/>
</dbReference>
<dbReference type="AlphaFoldDB" id="A0A5B7JC82"/>
<sequence>MRYAHKPLHEAKIASHSVSPHTQRPDFKEPH</sequence>
<reference evidence="2 3" key="1">
    <citation type="submission" date="2019-05" db="EMBL/GenBank/DDBJ databases">
        <title>Another draft genome of Portunus trituberculatus and its Hox gene families provides insights of decapod evolution.</title>
        <authorList>
            <person name="Jeong J.-H."/>
            <person name="Song I."/>
            <person name="Kim S."/>
            <person name="Choi T."/>
            <person name="Kim D."/>
            <person name="Ryu S."/>
            <person name="Kim W."/>
        </authorList>
    </citation>
    <scope>NUCLEOTIDE SEQUENCE [LARGE SCALE GENOMIC DNA]</scope>
    <source>
        <tissue evidence="2">Muscle</tissue>
    </source>
</reference>
<proteinExistence type="predicted"/>
<organism evidence="2 3">
    <name type="scientific">Portunus trituberculatus</name>
    <name type="common">Swimming crab</name>
    <name type="synonym">Neptunus trituberculatus</name>
    <dbReference type="NCBI Taxonomy" id="210409"/>
    <lineage>
        <taxon>Eukaryota</taxon>
        <taxon>Metazoa</taxon>
        <taxon>Ecdysozoa</taxon>
        <taxon>Arthropoda</taxon>
        <taxon>Crustacea</taxon>
        <taxon>Multicrustacea</taxon>
        <taxon>Malacostraca</taxon>
        <taxon>Eumalacostraca</taxon>
        <taxon>Eucarida</taxon>
        <taxon>Decapoda</taxon>
        <taxon>Pleocyemata</taxon>
        <taxon>Brachyura</taxon>
        <taxon>Eubrachyura</taxon>
        <taxon>Portunoidea</taxon>
        <taxon>Portunidae</taxon>
        <taxon>Portuninae</taxon>
        <taxon>Portunus</taxon>
    </lineage>
</organism>
<protein>
    <submittedName>
        <fullName evidence="2">Uncharacterized protein</fullName>
    </submittedName>
</protein>
<dbReference type="EMBL" id="VSRR010084796">
    <property type="protein sequence ID" value="MPC90558.1"/>
    <property type="molecule type" value="Genomic_DNA"/>
</dbReference>
<comment type="caution">
    <text evidence="2">The sequence shown here is derived from an EMBL/GenBank/DDBJ whole genome shotgun (WGS) entry which is preliminary data.</text>
</comment>
<evidence type="ECO:0000313" key="3">
    <source>
        <dbReference type="Proteomes" id="UP000324222"/>
    </source>
</evidence>
<keyword evidence="3" id="KW-1185">Reference proteome</keyword>
<feature type="region of interest" description="Disordered" evidence="1">
    <location>
        <begin position="1"/>
        <end position="31"/>
    </location>
</feature>
<gene>
    <name evidence="2" type="ORF">E2C01_085551</name>
</gene>
<evidence type="ECO:0000313" key="2">
    <source>
        <dbReference type="EMBL" id="MPC90558.1"/>
    </source>
</evidence>
<name>A0A5B7JC82_PORTR</name>
<evidence type="ECO:0000256" key="1">
    <source>
        <dbReference type="SAM" id="MobiDB-lite"/>
    </source>
</evidence>
<accession>A0A5B7JC82</accession>